<gene>
    <name evidence="2" type="ORF">O9K51_04533</name>
</gene>
<feature type="transmembrane region" description="Helical" evidence="1">
    <location>
        <begin position="78"/>
        <end position="99"/>
    </location>
</feature>
<proteinExistence type="predicted"/>
<keyword evidence="1" id="KW-1133">Transmembrane helix</keyword>
<evidence type="ECO:0000313" key="2">
    <source>
        <dbReference type="EMBL" id="KAJ6443354.1"/>
    </source>
</evidence>
<protein>
    <submittedName>
        <fullName evidence="2">L-2,4-diaminobutyrate decarboxylase</fullName>
    </submittedName>
</protein>
<keyword evidence="1" id="KW-0472">Membrane</keyword>
<evidence type="ECO:0000256" key="1">
    <source>
        <dbReference type="SAM" id="Phobius"/>
    </source>
</evidence>
<feature type="transmembrane region" description="Helical" evidence="1">
    <location>
        <begin position="154"/>
        <end position="176"/>
    </location>
</feature>
<reference evidence="2" key="1">
    <citation type="submission" date="2023-01" db="EMBL/GenBank/DDBJ databases">
        <title>The growth and conidiation of Purpureocillium lavendulum are regulated by nitrogen source and histone H3K14 acetylation.</title>
        <authorList>
            <person name="Tang P."/>
            <person name="Han J."/>
            <person name="Zhang C."/>
            <person name="Tang P."/>
            <person name="Qi F."/>
            <person name="Zhang K."/>
            <person name="Liang L."/>
        </authorList>
    </citation>
    <scope>NUCLEOTIDE SEQUENCE</scope>
    <source>
        <strain evidence="2">YMF1.00683</strain>
    </source>
</reference>
<keyword evidence="1" id="KW-0812">Transmembrane</keyword>
<evidence type="ECO:0000313" key="3">
    <source>
        <dbReference type="Proteomes" id="UP001163105"/>
    </source>
</evidence>
<sequence>MSGIPSVIIRFICHLPLGFLASNGLGMYNNMKGLGSIYGVIPGGRSFLEGARIIGGVGWPLFAYNFVCFALTGFLEGLWLATIGLIDLVFTVTLIAGVAKQADFLPRTYDGCRSASDWRNGSDGRNFFHEAIKGDRWNGYRDPGKLCHGMVQNWAFCIAVIIIYGMSASINLTIGLREHYHDQNASRYGRRGRSAIASRIPADLWVLRPATVMVRHFVPGLRFLWQYAAKVSARWRSVAVPRYEYHQQLGPLASSDAGGEPRLPFKVTSLLAMELHFAELVSLAKSSKQMRGMLLGTKDPAHELEELRSFTCAGMDKAQCRICDAQDCDVVVSLPRTLASQHLETCQPCCTKCFYTTYCAHTSTTADSKRHEHKVFRPPEGSSRRSMSRLKVIRIARLLASPPSSITPSPSLPWAPLGSSRDHLFDELEALYWDGVAAELDNIVRTLRAWHHEDPDLVDVIVEDEDDDHISGFDTFVDQVSEEAREATVRERFQSQRDAHHWPGTYEAALTDVIRERKAELVSAQLKAGVRKALNVKQTAAKGVDAPPSDRIIEHRPLADRFGHAKRPAIPQLAPAKFDQNWVPKFDPLCCSRPDCKTIICGSMYKLQDKGNESSTICEDCYWRLHHGRPTSSSYVKAYKHCVLRESVSAETSRKICLCKDVKHLDSSGKPTKLFPVDRTAGHVDVGGGQCGLLRLGEAVATAKYNGLEDLAGRTGAKVIKHEEKQRRRSFKTGLDAAKYEQLDKYGNCDPTADNDVPPFVRQFAEKNPFGHVHMSLRVGPLIVENGVAHTKGGVRISLRGLPELFAPAGQRSDRVLVVDGTPDRRLWKGSLSSIQPRRLKAVMKQVVGLPFSGLLPHEAELDIVKDLLDASAPLADKSSHSEKDPAGSRVQLALEKLKVLIRSRVALYLRHIADVLFDPSVHLTWHPTQNSCQTFCNKIINRSLFKPLVRGHAEDKSQPLYLLSFVCPDRGYVKPNIKTKHDVPCGLLEDYLRNFYFGVHKDADMLDSLQEYWHDWGAFGQPLFRNQDMFPWDCTEAYGMHPTKCGDCNLAKHLWAFPFDSWSATAMHFMRSPDTYAPADVEPHLSASGPSADAKSWMRNRLYVLAASSKLYRGALAMARTPLFCRMTSWLHEEDKGLLKECQHFSRVRMGGIHRAQPFSHDFDMGSDAGYFLAPWAMLSRDEQIVEYKKLRDARAALQDMTGAVASAHLAKPPFNKEAREAGCFGGFGERRSGSAPSYSSRSNDTAMYNSQVVFIADAGFTPDAVDCQLRERVREQQLRWTGVWEFRQRRGRRWWRRRRDEFVRRRVQQLW</sequence>
<name>A0AB34FW62_9HYPO</name>
<comment type="caution">
    <text evidence="2">The sequence shown here is derived from an EMBL/GenBank/DDBJ whole genome shotgun (WGS) entry which is preliminary data.</text>
</comment>
<organism evidence="2 3">
    <name type="scientific">Purpureocillium lavendulum</name>
    <dbReference type="NCBI Taxonomy" id="1247861"/>
    <lineage>
        <taxon>Eukaryota</taxon>
        <taxon>Fungi</taxon>
        <taxon>Dikarya</taxon>
        <taxon>Ascomycota</taxon>
        <taxon>Pezizomycotina</taxon>
        <taxon>Sordariomycetes</taxon>
        <taxon>Hypocreomycetidae</taxon>
        <taxon>Hypocreales</taxon>
        <taxon>Ophiocordycipitaceae</taxon>
        <taxon>Purpureocillium</taxon>
    </lineage>
</organism>
<dbReference type="EMBL" id="JAQHRD010000003">
    <property type="protein sequence ID" value="KAJ6443354.1"/>
    <property type="molecule type" value="Genomic_DNA"/>
</dbReference>
<keyword evidence="3" id="KW-1185">Reference proteome</keyword>
<dbReference type="Proteomes" id="UP001163105">
    <property type="component" value="Unassembled WGS sequence"/>
</dbReference>
<accession>A0AB34FW62</accession>